<protein>
    <submittedName>
        <fullName evidence="1">Uncharacterized protein</fullName>
    </submittedName>
</protein>
<evidence type="ECO:0000313" key="1">
    <source>
        <dbReference type="EMBL" id="MDQ0116498.1"/>
    </source>
</evidence>
<organism evidence="1 2">
    <name type="scientific">Paenibacillus harenae</name>
    <dbReference type="NCBI Taxonomy" id="306543"/>
    <lineage>
        <taxon>Bacteria</taxon>
        <taxon>Bacillati</taxon>
        <taxon>Bacillota</taxon>
        <taxon>Bacilli</taxon>
        <taxon>Bacillales</taxon>
        <taxon>Paenibacillaceae</taxon>
        <taxon>Paenibacillus</taxon>
    </lineage>
</organism>
<dbReference type="Proteomes" id="UP001229346">
    <property type="component" value="Unassembled WGS sequence"/>
</dbReference>
<comment type="caution">
    <text evidence="1">The sequence shown here is derived from an EMBL/GenBank/DDBJ whole genome shotgun (WGS) entry which is preliminary data.</text>
</comment>
<name>A0ABT9UBY9_PAEHA</name>
<evidence type="ECO:0000313" key="2">
    <source>
        <dbReference type="Proteomes" id="UP001229346"/>
    </source>
</evidence>
<accession>A0ABT9UBY9</accession>
<proteinExistence type="predicted"/>
<reference evidence="1 2" key="1">
    <citation type="submission" date="2023-07" db="EMBL/GenBank/DDBJ databases">
        <title>Sorghum-associated microbial communities from plants grown in Nebraska, USA.</title>
        <authorList>
            <person name="Schachtman D."/>
        </authorList>
    </citation>
    <scope>NUCLEOTIDE SEQUENCE [LARGE SCALE GENOMIC DNA]</scope>
    <source>
        <strain evidence="1 2">CC482</strain>
    </source>
</reference>
<gene>
    <name evidence="1" type="ORF">J2T15_005979</name>
</gene>
<dbReference type="EMBL" id="JAUSSU010000020">
    <property type="protein sequence ID" value="MDQ0116498.1"/>
    <property type="molecule type" value="Genomic_DNA"/>
</dbReference>
<keyword evidence="2" id="KW-1185">Reference proteome</keyword>
<sequence length="105" mass="11870">MKSNARKSGRVLSVLRLIENIIRSAVNETVDKAITRLIRDQYTENLFEMIPATKKVGITNLIEIAMRANQGTPISRPLGSPNHLSPWKKSCSIPSTFFVYRPLKM</sequence>